<dbReference type="KEGG" id="sro:Sros_7866"/>
<evidence type="ECO:0008006" key="5">
    <source>
        <dbReference type="Google" id="ProtNLM"/>
    </source>
</evidence>
<dbReference type="InterPro" id="IPR012349">
    <property type="entry name" value="Split_barrel_FMN-bd"/>
</dbReference>
<dbReference type="STRING" id="479432.Sros_7866"/>
<dbReference type="Gene3D" id="2.30.110.10">
    <property type="entry name" value="Electron Transport, Fmn-binding Protein, Chain A"/>
    <property type="match status" value="1"/>
</dbReference>
<dbReference type="Proteomes" id="UP000002029">
    <property type="component" value="Chromosome"/>
</dbReference>
<dbReference type="PANTHER" id="PTHR39428:SF1">
    <property type="entry name" value="F420H(2)-DEPENDENT QUINONE REDUCTASE RV1261C"/>
    <property type="match status" value="1"/>
</dbReference>
<dbReference type="GO" id="GO:0005886">
    <property type="term" value="C:plasma membrane"/>
    <property type="evidence" value="ECO:0007669"/>
    <property type="project" value="TreeGrafter"/>
</dbReference>
<dbReference type="PANTHER" id="PTHR39428">
    <property type="entry name" value="F420H(2)-DEPENDENT QUINONE REDUCTASE RV1261C"/>
    <property type="match status" value="1"/>
</dbReference>
<organism evidence="3 4">
    <name type="scientific">Streptosporangium roseum (strain ATCC 12428 / DSM 43021 / JCM 3005 / KCTC 9067 / NCIMB 10171 / NRRL 2505 / NI 9100)</name>
    <dbReference type="NCBI Taxonomy" id="479432"/>
    <lineage>
        <taxon>Bacteria</taxon>
        <taxon>Bacillati</taxon>
        <taxon>Actinomycetota</taxon>
        <taxon>Actinomycetes</taxon>
        <taxon>Streptosporangiales</taxon>
        <taxon>Streptosporangiaceae</taxon>
        <taxon>Streptosporangium</taxon>
    </lineage>
</organism>
<dbReference type="AlphaFoldDB" id="D2AU73"/>
<name>D2AU73_STRRD</name>
<dbReference type="GO" id="GO:0070967">
    <property type="term" value="F:coenzyme F420 binding"/>
    <property type="evidence" value="ECO:0007669"/>
    <property type="project" value="TreeGrafter"/>
</dbReference>
<proteinExistence type="inferred from homology"/>
<dbReference type="NCBIfam" id="TIGR00026">
    <property type="entry name" value="hi_GC_TIGR00026"/>
    <property type="match status" value="1"/>
</dbReference>
<evidence type="ECO:0000313" key="4">
    <source>
        <dbReference type="Proteomes" id="UP000002029"/>
    </source>
</evidence>
<comment type="similarity">
    <text evidence="1">Belongs to the F420H(2)-dependent quinone reductase family.</text>
</comment>
<reference evidence="3 4" key="1">
    <citation type="journal article" date="2010" name="Stand. Genomic Sci.">
        <title>Complete genome sequence of Streptosporangium roseum type strain (NI 9100).</title>
        <authorList>
            <person name="Nolan M."/>
            <person name="Sikorski J."/>
            <person name="Jando M."/>
            <person name="Lucas S."/>
            <person name="Lapidus A."/>
            <person name="Glavina Del Rio T."/>
            <person name="Chen F."/>
            <person name="Tice H."/>
            <person name="Pitluck S."/>
            <person name="Cheng J.F."/>
            <person name="Chertkov O."/>
            <person name="Sims D."/>
            <person name="Meincke L."/>
            <person name="Brettin T."/>
            <person name="Han C."/>
            <person name="Detter J.C."/>
            <person name="Bruce D."/>
            <person name="Goodwin L."/>
            <person name="Land M."/>
            <person name="Hauser L."/>
            <person name="Chang Y.J."/>
            <person name="Jeffries C.D."/>
            <person name="Ivanova N."/>
            <person name="Mavromatis K."/>
            <person name="Mikhailova N."/>
            <person name="Chen A."/>
            <person name="Palaniappan K."/>
            <person name="Chain P."/>
            <person name="Rohde M."/>
            <person name="Goker M."/>
            <person name="Bristow J."/>
            <person name="Eisen J.A."/>
            <person name="Markowitz V."/>
            <person name="Hugenholtz P."/>
            <person name="Kyrpides N.C."/>
            <person name="Klenk H.P."/>
        </authorList>
    </citation>
    <scope>NUCLEOTIDE SEQUENCE [LARGE SCALE GENOMIC DNA]</scope>
    <source>
        <strain evidence="4">ATCC 12428 / DSM 43021 / JCM 3005 / NI 9100</strain>
    </source>
</reference>
<evidence type="ECO:0000256" key="2">
    <source>
        <dbReference type="ARBA" id="ARBA00049106"/>
    </source>
</evidence>
<dbReference type="HOGENOM" id="CLU_114921_1_0_11"/>
<accession>D2AU73</accession>
<evidence type="ECO:0000313" key="3">
    <source>
        <dbReference type="EMBL" id="ACZ90528.1"/>
    </source>
</evidence>
<sequence>MNPTDSPIDWVAKHIKEYIETDGRKGHRRWGVTTLLLITRGRRSGLPRRTALIYGTDGERLVVVGSNGGADAHPAWYLNLLAEPSAHVQVGAEQFAVTAVEAEGEERERLWEMMAGLWADYERYRTGTSRAIPVVVLERAGPSAG</sequence>
<dbReference type="InterPro" id="IPR004378">
    <property type="entry name" value="F420H2_quin_Rdtase"/>
</dbReference>
<dbReference type="eggNOG" id="COG0748">
    <property type="taxonomic scope" value="Bacteria"/>
</dbReference>
<dbReference type="GO" id="GO:0016491">
    <property type="term" value="F:oxidoreductase activity"/>
    <property type="evidence" value="ECO:0007669"/>
    <property type="project" value="InterPro"/>
</dbReference>
<protein>
    <recommendedName>
        <fullName evidence="5">Deazaflavin-dependent nitroreductase family protein</fullName>
    </recommendedName>
</protein>
<dbReference type="OrthoDB" id="8225825at2"/>
<comment type="catalytic activity">
    <reaction evidence="2">
        <text>oxidized coenzyme F420-(gamma-L-Glu)(n) + a quinol + H(+) = reduced coenzyme F420-(gamma-L-Glu)(n) + a quinone</text>
        <dbReference type="Rhea" id="RHEA:39663"/>
        <dbReference type="Rhea" id="RHEA-COMP:12939"/>
        <dbReference type="Rhea" id="RHEA-COMP:14378"/>
        <dbReference type="ChEBI" id="CHEBI:15378"/>
        <dbReference type="ChEBI" id="CHEBI:24646"/>
        <dbReference type="ChEBI" id="CHEBI:132124"/>
        <dbReference type="ChEBI" id="CHEBI:133980"/>
        <dbReference type="ChEBI" id="CHEBI:139511"/>
    </reaction>
</comment>
<dbReference type="RefSeq" id="WP_012894258.1">
    <property type="nucleotide sequence ID" value="NC_013595.1"/>
</dbReference>
<gene>
    <name evidence="3" type="ordered locus">Sros_7866</name>
</gene>
<evidence type="ECO:0000256" key="1">
    <source>
        <dbReference type="ARBA" id="ARBA00008710"/>
    </source>
</evidence>
<keyword evidence="4" id="KW-1185">Reference proteome</keyword>
<dbReference type="EMBL" id="CP001814">
    <property type="protein sequence ID" value="ACZ90528.1"/>
    <property type="molecule type" value="Genomic_DNA"/>
</dbReference>
<dbReference type="Pfam" id="PF04075">
    <property type="entry name" value="F420H2_quin_red"/>
    <property type="match status" value="1"/>
</dbReference>